<keyword evidence="8" id="KW-0963">Cytoplasm</keyword>
<evidence type="ECO:0000256" key="2">
    <source>
        <dbReference type="ARBA" id="ARBA00022598"/>
    </source>
</evidence>
<keyword evidence="4 8" id="KW-0067">ATP-binding</keyword>
<dbReference type="InterPro" id="IPR002305">
    <property type="entry name" value="aa-tRNA-synth_Ic"/>
</dbReference>
<evidence type="ECO:0000256" key="5">
    <source>
        <dbReference type="ARBA" id="ARBA00022917"/>
    </source>
</evidence>
<dbReference type="EC" id="6.1.1.2" evidence="8"/>
<feature type="binding site" evidence="8">
    <location>
        <begin position="18"/>
        <end position="19"/>
    </location>
    <ligand>
        <name>ATP</name>
        <dbReference type="ChEBI" id="CHEBI:30616"/>
    </ligand>
</feature>
<evidence type="ECO:0000256" key="7">
    <source>
        <dbReference type="ARBA" id="ARBA00049929"/>
    </source>
</evidence>
<dbReference type="InterPro" id="IPR014729">
    <property type="entry name" value="Rossmann-like_a/b/a_fold"/>
</dbReference>
<dbReference type="InterPro" id="IPR024109">
    <property type="entry name" value="Trp-tRNA-ligase_bac-type"/>
</dbReference>
<proteinExistence type="inferred from homology"/>
<name>A0A2H0RE56_9BACT</name>
<feature type="short sequence motif" description="'KMSKS' region" evidence="8">
    <location>
        <begin position="202"/>
        <end position="206"/>
    </location>
</feature>
<evidence type="ECO:0000256" key="9">
    <source>
        <dbReference type="RuleBase" id="RU363036"/>
    </source>
</evidence>
<dbReference type="AlphaFoldDB" id="A0A2H0RE56"/>
<feature type="binding site" evidence="8">
    <location>
        <begin position="10"/>
        <end position="12"/>
    </location>
    <ligand>
        <name>ATP</name>
        <dbReference type="ChEBI" id="CHEBI:30616"/>
    </ligand>
</feature>
<dbReference type="FunFam" id="1.10.240.10:FF:000002">
    <property type="entry name" value="Tryptophan--tRNA ligase"/>
    <property type="match status" value="1"/>
</dbReference>
<keyword evidence="5 8" id="KW-0648">Protein biosynthesis</keyword>
<dbReference type="GO" id="GO:0006436">
    <property type="term" value="P:tryptophanyl-tRNA aminoacylation"/>
    <property type="evidence" value="ECO:0007669"/>
    <property type="project" value="UniProtKB-UniRule"/>
</dbReference>
<comment type="function">
    <text evidence="8">Catalyzes the attachment of tryptophan to tRNA(Trp).</text>
</comment>
<dbReference type="SUPFAM" id="SSF52374">
    <property type="entry name" value="Nucleotidylyl transferase"/>
    <property type="match status" value="1"/>
</dbReference>
<organism evidence="10 11">
    <name type="scientific">Candidatus Wolfebacteria bacterium CG10_big_fil_rev_8_21_14_0_10_31_9</name>
    <dbReference type="NCBI Taxonomy" id="1975070"/>
    <lineage>
        <taxon>Bacteria</taxon>
        <taxon>Candidatus Wolfeibacteriota</taxon>
    </lineage>
</organism>
<dbReference type="Gene3D" id="3.40.50.620">
    <property type="entry name" value="HUPs"/>
    <property type="match status" value="1"/>
</dbReference>
<evidence type="ECO:0000256" key="3">
    <source>
        <dbReference type="ARBA" id="ARBA00022741"/>
    </source>
</evidence>
<accession>A0A2H0RE56</accession>
<evidence type="ECO:0000256" key="8">
    <source>
        <dbReference type="HAMAP-Rule" id="MF_00140"/>
    </source>
</evidence>
<dbReference type="HAMAP" id="MF_00140_B">
    <property type="entry name" value="Trp_tRNA_synth_B"/>
    <property type="match status" value="1"/>
</dbReference>
<feature type="binding site" evidence="8">
    <location>
        <position position="193"/>
    </location>
    <ligand>
        <name>ATP</name>
        <dbReference type="ChEBI" id="CHEBI:30616"/>
    </ligand>
</feature>
<dbReference type="Gene3D" id="1.10.240.10">
    <property type="entry name" value="Tyrosyl-Transfer RNA Synthetase"/>
    <property type="match status" value="1"/>
</dbReference>
<comment type="subcellular location">
    <subcellularLocation>
        <location evidence="8">Cytoplasm</location>
    </subcellularLocation>
</comment>
<dbReference type="CDD" id="cd00806">
    <property type="entry name" value="TrpRS_core"/>
    <property type="match status" value="1"/>
</dbReference>
<dbReference type="InterPro" id="IPR050203">
    <property type="entry name" value="Trp-tRNA_synthetase"/>
</dbReference>
<evidence type="ECO:0000256" key="4">
    <source>
        <dbReference type="ARBA" id="ARBA00022840"/>
    </source>
</evidence>
<gene>
    <name evidence="8 10" type="primary">trpS</name>
    <name evidence="10" type="ORF">COV23_00660</name>
</gene>
<feature type="short sequence motif" description="'HIGH' region" evidence="8">
    <location>
        <begin position="11"/>
        <end position="19"/>
    </location>
</feature>
<comment type="similarity">
    <text evidence="1 8 9">Belongs to the class-I aminoacyl-tRNA synthetase family.</text>
</comment>
<dbReference type="PANTHER" id="PTHR43766">
    <property type="entry name" value="TRYPTOPHAN--TRNA LIGASE, MITOCHONDRIAL"/>
    <property type="match status" value="1"/>
</dbReference>
<evidence type="ECO:0000313" key="11">
    <source>
        <dbReference type="Proteomes" id="UP000231602"/>
    </source>
</evidence>
<keyword evidence="2 8" id="KW-0436">Ligase</keyword>
<dbReference type="PROSITE" id="PS00178">
    <property type="entry name" value="AA_TRNA_LIGASE_I"/>
    <property type="match status" value="1"/>
</dbReference>
<comment type="catalytic activity">
    <reaction evidence="7 8">
        <text>tRNA(Trp) + L-tryptophan + ATP = L-tryptophyl-tRNA(Trp) + AMP + diphosphate + H(+)</text>
        <dbReference type="Rhea" id="RHEA:24080"/>
        <dbReference type="Rhea" id="RHEA-COMP:9671"/>
        <dbReference type="Rhea" id="RHEA-COMP:9705"/>
        <dbReference type="ChEBI" id="CHEBI:15378"/>
        <dbReference type="ChEBI" id="CHEBI:30616"/>
        <dbReference type="ChEBI" id="CHEBI:33019"/>
        <dbReference type="ChEBI" id="CHEBI:57912"/>
        <dbReference type="ChEBI" id="CHEBI:78442"/>
        <dbReference type="ChEBI" id="CHEBI:78535"/>
        <dbReference type="ChEBI" id="CHEBI:456215"/>
        <dbReference type="EC" id="6.1.1.2"/>
    </reaction>
</comment>
<dbReference type="NCBIfam" id="TIGR00233">
    <property type="entry name" value="trpS"/>
    <property type="match status" value="1"/>
</dbReference>
<comment type="caution">
    <text evidence="10">The sequence shown here is derived from an EMBL/GenBank/DDBJ whole genome shotgun (WGS) entry which is preliminary data.</text>
</comment>
<dbReference type="InterPro" id="IPR002306">
    <property type="entry name" value="Trp-tRNA-ligase"/>
</dbReference>
<dbReference type="GO" id="GO:0004830">
    <property type="term" value="F:tryptophan-tRNA ligase activity"/>
    <property type="evidence" value="ECO:0007669"/>
    <property type="project" value="UniProtKB-UniRule"/>
</dbReference>
<sequence>MKPILISGVQPTGKLHIGNYFGALKNFVDLQNTGRYQCYFFVADLHSLAGDFDPSQKYKQIIDVILNFMAAGLKPEKSVLFVQSQIFEHSELAWILNTVTPFGELRRMTQFKDKAAHQKENVNAGLFNYPVLQAADILLYDAEIVPVGEDQIQHLEFTREIARKFNDKYPPANKHGKKTFVEPKSLLTEFPRLMSLNNPSKKMSKSIPEGCLFLDDTADEIMTKIKKAVTDSGSEVKYDLENKPAVSNLIAIYKGFSGLSTKEVEKKFKDIGYGQFKKDLAKVIIEGLRPFRAKKRILSKSAGKIEKIIEKGNKKARKRANLKMKQVKKIIGLSK</sequence>
<reference evidence="10 11" key="1">
    <citation type="submission" date="2017-09" db="EMBL/GenBank/DDBJ databases">
        <title>Depth-based differentiation of microbial function through sediment-hosted aquifers and enrichment of novel symbionts in the deep terrestrial subsurface.</title>
        <authorList>
            <person name="Probst A.J."/>
            <person name="Ladd B."/>
            <person name="Jarett J.K."/>
            <person name="Geller-Mcgrath D.E."/>
            <person name="Sieber C.M."/>
            <person name="Emerson J.B."/>
            <person name="Anantharaman K."/>
            <person name="Thomas B.C."/>
            <person name="Malmstrom R."/>
            <person name="Stieglmeier M."/>
            <person name="Klingl A."/>
            <person name="Woyke T."/>
            <person name="Ryan C.M."/>
            <person name="Banfield J.F."/>
        </authorList>
    </citation>
    <scope>NUCLEOTIDE SEQUENCE [LARGE SCALE GENOMIC DNA]</scope>
    <source>
        <strain evidence="10">CG10_big_fil_rev_8_21_14_0_10_31_9</strain>
    </source>
</reference>
<evidence type="ECO:0000256" key="6">
    <source>
        <dbReference type="ARBA" id="ARBA00023146"/>
    </source>
</evidence>
<dbReference type="Pfam" id="PF00579">
    <property type="entry name" value="tRNA-synt_1b"/>
    <property type="match status" value="1"/>
</dbReference>
<dbReference type="GO" id="GO:0005737">
    <property type="term" value="C:cytoplasm"/>
    <property type="evidence" value="ECO:0007669"/>
    <property type="project" value="UniProtKB-SubCell"/>
</dbReference>
<keyword evidence="6 8" id="KW-0030">Aminoacyl-tRNA synthetase</keyword>
<dbReference type="Proteomes" id="UP000231602">
    <property type="component" value="Unassembled WGS sequence"/>
</dbReference>
<feature type="binding site" evidence="8">
    <location>
        <begin position="148"/>
        <end position="150"/>
    </location>
    <ligand>
        <name>ATP</name>
        <dbReference type="ChEBI" id="CHEBI:30616"/>
    </ligand>
</feature>
<keyword evidence="3 8" id="KW-0547">Nucleotide-binding</keyword>
<dbReference type="EMBL" id="PCXV01000011">
    <property type="protein sequence ID" value="PIR44294.1"/>
    <property type="molecule type" value="Genomic_DNA"/>
</dbReference>
<comment type="subunit">
    <text evidence="8">Homodimer.</text>
</comment>
<protein>
    <recommendedName>
        <fullName evidence="8">Tryptophan--tRNA ligase</fullName>
        <ecNumber evidence="8">6.1.1.2</ecNumber>
    </recommendedName>
    <alternativeName>
        <fullName evidence="8">Tryptophanyl-tRNA synthetase</fullName>
        <shortName evidence="8">TrpRS</shortName>
    </alternativeName>
</protein>
<dbReference type="GO" id="GO:0005524">
    <property type="term" value="F:ATP binding"/>
    <property type="evidence" value="ECO:0007669"/>
    <property type="project" value="UniProtKB-UniRule"/>
</dbReference>
<feature type="binding site" evidence="8">
    <location>
        <begin position="202"/>
        <end position="206"/>
    </location>
    <ligand>
        <name>ATP</name>
        <dbReference type="ChEBI" id="CHEBI:30616"/>
    </ligand>
</feature>
<dbReference type="PANTHER" id="PTHR43766:SF1">
    <property type="entry name" value="TRYPTOPHAN--TRNA LIGASE, MITOCHONDRIAL"/>
    <property type="match status" value="1"/>
</dbReference>
<feature type="binding site" evidence="8">
    <location>
        <position position="136"/>
    </location>
    <ligand>
        <name>L-tryptophan</name>
        <dbReference type="ChEBI" id="CHEBI:57912"/>
    </ligand>
</feature>
<dbReference type="InterPro" id="IPR001412">
    <property type="entry name" value="aa-tRNA-synth_I_CS"/>
</dbReference>
<evidence type="ECO:0000256" key="1">
    <source>
        <dbReference type="ARBA" id="ARBA00005594"/>
    </source>
</evidence>
<dbReference type="PRINTS" id="PR01039">
    <property type="entry name" value="TRNASYNTHTRP"/>
</dbReference>
<evidence type="ECO:0000313" key="10">
    <source>
        <dbReference type="EMBL" id="PIR44294.1"/>
    </source>
</evidence>